<dbReference type="InterPro" id="IPR046947">
    <property type="entry name" value="LytR-like"/>
</dbReference>
<dbReference type="SUPFAM" id="SSF52172">
    <property type="entry name" value="CheY-like"/>
    <property type="match status" value="1"/>
</dbReference>
<evidence type="ECO:0000313" key="5">
    <source>
        <dbReference type="EMBL" id="MBC5666543.1"/>
    </source>
</evidence>
<evidence type="ECO:0000313" key="6">
    <source>
        <dbReference type="Proteomes" id="UP000597877"/>
    </source>
</evidence>
<dbReference type="SMART" id="SM00850">
    <property type="entry name" value="LytTR"/>
    <property type="match status" value="1"/>
</dbReference>
<dbReference type="InterPro" id="IPR011006">
    <property type="entry name" value="CheY-like_superfamily"/>
</dbReference>
<dbReference type="Gene3D" id="2.40.50.1020">
    <property type="entry name" value="LytTr DNA-binding domain"/>
    <property type="match status" value="1"/>
</dbReference>
<dbReference type="InterPro" id="IPR001789">
    <property type="entry name" value="Sig_transdc_resp-reg_receiver"/>
</dbReference>
<name>A0ABR7EYX2_9FIRM</name>
<gene>
    <name evidence="5" type="ORF">H8S00_00810</name>
</gene>
<evidence type="ECO:0000259" key="4">
    <source>
        <dbReference type="PROSITE" id="PS50110"/>
    </source>
</evidence>
<dbReference type="RefSeq" id="WP_158576800.1">
    <property type="nucleotide sequence ID" value="NZ_JACOOZ010000001.1"/>
</dbReference>
<feature type="domain" description="Response regulatory" evidence="4">
    <location>
        <begin position="7"/>
        <end position="128"/>
    </location>
</feature>
<evidence type="ECO:0000256" key="3">
    <source>
        <dbReference type="PROSITE-ProRule" id="PRU00169"/>
    </source>
</evidence>
<dbReference type="Gene3D" id="3.40.50.2300">
    <property type="match status" value="1"/>
</dbReference>
<keyword evidence="3" id="KW-0597">Phosphoprotein</keyword>
<feature type="modified residue" description="4-aspartylphosphate" evidence="3">
    <location>
        <position position="57"/>
    </location>
</feature>
<dbReference type="PANTHER" id="PTHR37299">
    <property type="entry name" value="TRANSCRIPTIONAL REGULATOR-RELATED"/>
    <property type="match status" value="1"/>
</dbReference>
<dbReference type="PROSITE" id="PS50110">
    <property type="entry name" value="RESPONSE_REGULATORY"/>
    <property type="match status" value="1"/>
</dbReference>
<protein>
    <recommendedName>
        <fullName evidence="1">Stage 0 sporulation protein A homolog</fullName>
    </recommendedName>
</protein>
<dbReference type="EMBL" id="JACOOZ010000001">
    <property type="protein sequence ID" value="MBC5666543.1"/>
    <property type="molecule type" value="Genomic_DNA"/>
</dbReference>
<dbReference type="Pfam" id="PF00072">
    <property type="entry name" value="Response_reg"/>
    <property type="match status" value="1"/>
</dbReference>
<accession>A0ABR7EYX2</accession>
<reference evidence="5 6" key="1">
    <citation type="submission" date="2020-08" db="EMBL/GenBank/DDBJ databases">
        <title>Genome public.</title>
        <authorList>
            <person name="Liu C."/>
            <person name="Sun Q."/>
        </authorList>
    </citation>
    <scope>NUCLEOTIDE SEQUENCE [LARGE SCALE GENOMIC DNA]</scope>
    <source>
        <strain evidence="5 6">BX4</strain>
    </source>
</reference>
<comment type="function">
    <text evidence="2">May play the central regulatory role in sporulation. It may be an element of the effector pathway responsible for the activation of sporulation genes in response to nutritional stress. Spo0A may act in concert with spo0H (a sigma factor) to control the expression of some genes that are critical to the sporulation process.</text>
</comment>
<dbReference type="Pfam" id="PF04397">
    <property type="entry name" value="LytTR"/>
    <property type="match status" value="1"/>
</dbReference>
<dbReference type="SMART" id="SM00448">
    <property type="entry name" value="REC"/>
    <property type="match status" value="1"/>
</dbReference>
<evidence type="ECO:0000256" key="1">
    <source>
        <dbReference type="ARBA" id="ARBA00018672"/>
    </source>
</evidence>
<evidence type="ECO:0000256" key="2">
    <source>
        <dbReference type="ARBA" id="ARBA00024867"/>
    </source>
</evidence>
<keyword evidence="6" id="KW-1185">Reference proteome</keyword>
<sequence length="246" mass="29085">MQSTDKQILIVEDNMHSMDKACALINRIDGVFIHKAENSEQAYRYALEYHIDLFIVDIILNTNIPGDIAGTKFVESIRKIDRYKFTPIIFTTALEDANLYAYAQLHCYRYFEKPYDNDEFLETVKETLKFQTEKKENRYYKYKKDFVHYIIKVEDIVYFEIDHNTSHIHCKDEVVDAPYKSTKNTLLELNSERFLKCNKNTIVNADYVESVDIVNRYAYLRDGYGKLEIGIRLKQSFLEGLQRCSK</sequence>
<proteinExistence type="predicted"/>
<comment type="caution">
    <text evidence="5">The sequence shown here is derived from an EMBL/GenBank/DDBJ whole genome shotgun (WGS) entry which is preliminary data.</text>
</comment>
<dbReference type="InterPro" id="IPR007492">
    <property type="entry name" value="LytTR_DNA-bd_dom"/>
</dbReference>
<dbReference type="PANTHER" id="PTHR37299:SF1">
    <property type="entry name" value="STAGE 0 SPORULATION PROTEIN A HOMOLOG"/>
    <property type="match status" value="1"/>
</dbReference>
<dbReference type="Proteomes" id="UP000597877">
    <property type="component" value="Unassembled WGS sequence"/>
</dbReference>
<organism evidence="5 6">
    <name type="scientific">Eubacterium segne</name>
    <dbReference type="NCBI Taxonomy" id="2763045"/>
    <lineage>
        <taxon>Bacteria</taxon>
        <taxon>Bacillati</taxon>
        <taxon>Bacillota</taxon>
        <taxon>Clostridia</taxon>
        <taxon>Eubacteriales</taxon>
        <taxon>Eubacteriaceae</taxon>
        <taxon>Eubacterium</taxon>
    </lineage>
</organism>